<dbReference type="AlphaFoldDB" id="A0A0K2GDI7"/>
<dbReference type="GO" id="GO:0016020">
    <property type="term" value="C:membrane"/>
    <property type="evidence" value="ECO:0007669"/>
    <property type="project" value="GOC"/>
</dbReference>
<dbReference type="GO" id="GO:0009245">
    <property type="term" value="P:lipid A biosynthetic process"/>
    <property type="evidence" value="ECO:0007669"/>
    <property type="project" value="TreeGrafter"/>
</dbReference>
<dbReference type="InterPro" id="IPR004843">
    <property type="entry name" value="Calcineurin-like_PHP"/>
</dbReference>
<evidence type="ECO:0000256" key="2">
    <source>
        <dbReference type="ARBA" id="ARBA00022801"/>
    </source>
</evidence>
<dbReference type="STRING" id="42253.NITMOv2_2607"/>
<dbReference type="InterPro" id="IPR051158">
    <property type="entry name" value="Metallophosphoesterase_sf"/>
</dbReference>
<accession>A0A0K2GDI7</accession>
<gene>
    <name evidence="4" type="ORF">NITMOv2_2607</name>
</gene>
<dbReference type="GO" id="GO:0008758">
    <property type="term" value="F:UDP-2,3-diacylglucosamine hydrolase activity"/>
    <property type="evidence" value="ECO:0007669"/>
    <property type="project" value="TreeGrafter"/>
</dbReference>
<keyword evidence="2" id="KW-0378">Hydrolase</keyword>
<feature type="domain" description="Calcineurin-like phosphoesterase" evidence="3">
    <location>
        <begin position="8"/>
        <end position="208"/>
    </location>
</feature>
<dbReference type="InterPro" id="IPR016538">
    <property type="entry name" value="UCP008292"/>
</dbReference>
<dbReference type="PANTHER" id="PTHR31302">
    <property type="entry name" value="TRANSMEMBRANE PROTEIN WITH METALLOPHOSPHOESTERASE DOMAIN-RELATED"/>
    <property type="match status" value="1"/>
</dbReference>
<dbReference type="GO" id="GO:0046872">
    <property type="term" value="F:metal ion binding"/>
    <property type="evidence" value="ECO:0007669"/>
    <property type="project" value="UniProtKB-KW"/>
</dbReference>
<evidence type="ECO:0000256" key="1">
    <source>
        <dbReference type="ARBA" id="ARBA00022723"/>
    </source>
</evidence>
<organism evidence="4 5">
    <name type="scientific">Nitrospira moscoviensis</name>
    <dbReference type="NCBI Taxonomy" id="42253"/>
    <lineage>
        <taxon>Bacteria</taxon>
        <taxon>Pseudomonadati</taxon>
        <taxon>Nitrospirota</taxon>
        <taxon>Nitrospiria</taxon>
        <taxon>Nitrospirales</taxon>
        <taxon>Nitrospiraceae</taxon>
        <taxon>Nitrospira</taxon>
    </lineage>
</organism>
<protein>
    <recommendedName>
        <fullName evidence="3">Calcineurin-like phosphoesterase domain-containing protein</fullName>
    </recommendedName>
</protein>
<dbReference type="Gene3D" id="3.60.21.10">
    <property type="match status" value="1"/>
</dbReference>
<name>A0A0K2GDI7_NITMO</name>
<keyword evidence="5" id="KW-1185">Reference proteome</keyword>
<dbReference type="EMBL" id="CP011801">
    <property type="protein sequence ID" value="ALA59020.1"/>
    <property type="molecule type" value="Genomic_DNA"/>
</dbReference>
<dbReference type="PANTHER" id="PTHR31302:SF31">
    <property type="entry name" value="PHOSPHODIESTERASE YAEI"/>
    <property type="match status" value="1"/>
</dbReference>
<evidence type="ECO:0000259" key="3">
    <source>
        <dbReference type="Pfam" id="PF00149"/>
    </source>
</evidence>
<dbReference type="PATRIC" id="fig|42253.5.peg.2575"/>
<dbReference type="RefSeq" id="WP_053380104.1">
    <property type="nucleotide sequence ID" value="NZ_CP011801.1"/>
</dbReference>
<dbReference type="InterPro" id="IPR029052">
    <property type="entry name" value="Metallo-depent_PP-like"/>
</dbReference>
<dbReference type="Proteomes" id="UP000069205">
    <property type="component" value="Chromosome"/>
</dbReference>
<dbReference type="OrthoDB" id="9783437at2"/>
<dbReference type="Pfam" id="PF00149">
    <property type="entry name" value="Metallophos"/>
    <property type="match status" value="1"/>
</dbReference>
<sequence length="250" mass="27230">MVQENGRMRLAAIGDLHCPRTSSDELHALFKDLDQEADVLLLCGDLTDYGKADEARQLAQHLADLRRMPVVAVLGNHEYESGQHAEVADILAGSGVIVLDGTAVELNGIGFAGVKGFCGGFGERALQPWGEMILKQFARESMEEALKLEYALAKLRTASRVVLTHYSPILDTVRGEPQEIIPFLGSSRLEEPVNRYGVTMVCHGHAHHGALEGRTRGGVPVYNVALPLLRQSCPGRRPIRLLDLPAPVGR</sequence>
<evidence type="ECO:0000313" key="5">
    <source>
        <dbReference type="Proteomes" id="UP000069205"/>
    </source>
</evidence>
<reference evidence="4 5" key="1">
    <citation type="journal article" date="2015" name="Proc. Natl. Acad. Sci. U.S.A.">
        <title>Expanded metabolic versatility of ubiquitous nitrite-oxidizing bacteria from the genus Nitrospira.</title>
        <authorList>
            <person name="Koch H."/>
            <person name="Lucker S."/>
            <person name="Albertsen M."/>
            <person name="Kitzinger K."/>
            <person name="Herbold C."/>
            <person name="Spieck E."/>
            <person name="Nielsen P.H."/>
            <person name="Wagner M."/>
            <person name="Daims H."/>
        </authorList>
    </citation>
    <scope>NUCLEOTIDE SEQUENCE [LARGE SCALE GENOMIC DNA]</scope>
    <source>
        <strain evidence="4 5">NSP M-1</strain>
    </source>
</reference>
<keyword evidence="1" id="KW-0479">Metal-binding</keyword>
<dbReference type="SUPFAM" id="SSF56300">
    <property type="entry name" value="Metallo-dependent phosphatases"/>
    <property type="match status" value="1"/>
</dbReference>
<dbReference type="KEGG" id="nmv:NITMOv2_2607"/>
<dbReference type="PIRSF" id="PIRSF008292">
    <property type="entry name" value="UCP008292"/>
    <property type="match status" value="1"/>
</dbReference>
<evidence type="ECO:0000313" key="4">
    <source>
        <dbReference type="EMBL" id="ALA59020.1"/>
    </source>
</evidence>
<proteinExistence type="predicted"/>